<evidence type="ECO:0000313" key="1">
    <source>
        <dbReference type="EMBL" id="MFC6713164.1"/>
    </source>
</evidence>
<evidence type="ECO:0000313" key="2">
    <source>
        <dbReference type="Proteomes" id="UP001596356"/>
    </source>
</evidence>
<dbReference type="EMBL" id="JBHSWJ010000002">
    <property type="protein sequence ID" value="MFC6713164.1"/>
    <property type="molecule type" value="Genomic_DNA"/>
</dbReference>
<reference evidence="2" key="1">
    <citation type="journal article" date="2019" name="Int. J. Syst. Evol. Microbiol.">
        <title>The Global Catalogue of Microorganisms (GCM) 10K type strain sequencing project: providing services to taxonomists for standard genome sequencing and annotation.</title>
        <authorList>
            <consortium name="The Broad Institute Genomics Platform"/>
            <consortium name="The Broad Institute Genome Sequencing Center for Infectious Disease"/>
            <person name="Wu L."/>
            <person name="Ma J."/>
        </authorList>
    </citation>
    <scope>NUCLEOTIDE SEQUENCE [LARGE SCALE GENOMIC DNA]</scope>
    <source>
        <strain evidence="2">NBRC 106593</strain>
    </source>
</reference>
<keyword evidence="1" id="KW-0808">Transferase</keyword>
<sequence length="256" mass="27782">MSFATYRFVGIRSVRGWLAPHALDVLAMVLDGEPADGGGVAEIGVHHGKLFIALQLLSPTGPSLAVDVFGAQDLNIDRSGSGDRERFVANVKRWGMPQTLVVREADSTTITRDQLAADLPAGARLFSVDGGHTKEIVHSDLKLAEAACTERGIVIADDVFNGSWPGVAEGTLSYLADGSGLRPFAIAFNKVLLAREPAAQEYYARLLERATPRRRWLVREQEFVSSPVVSIATRPKNMRGLAERSALITKAYQRLS</sequence>
<comment type="caution">
    <text evidence="1">The sequence shown here is derived from an EMBL/GenBank/DDBJ whole genome shotgun (WGS) entry which is preliminary data.</text>
</comment>
<gene>
    <name evidence="1" type="ORF">ACFQBT_04580</name>
</gene>
<keyword evidence="1" id="KW-0489">Methyltransferase</keyword>
<keyword evidence="2" id="KW-1185">Reference proteome</keyword>
<dbReference type="Gene3D" id="3.40.50.150">
    <property type="entry name" value="Vaccinia Virus protein VP39"/>
    <property type="match status" value="1"/>
</dbReference>
<dbReference type="Pfam" id="PF13578">
    <property type="entry name" value="Methyltransf_24"/>
    <property type="match status" value="1"/>
</dbReference>
<dbReference type="GO" id="GO:0008168">
    <property type="term" value="F:methyltransferase activity"/>
    <property type="evidence" value="ECO:0007669"/>
    <property type="project" value="UniProtKB-KW"/>
</dbReference>
<accession>A0ABW2ARA5</accession>
<dbReference type="InterPro" id="IPR029063">
    <property type="entry name" value="SAM-dependent_MTases_sf"/>
</dbReference>
<proteinExistence type="predicted"/>
<dbReference type="GO" id="GO:0032259">
    <property type="term" value="P:methylation"/>
    <property type="evidence" value="ECO:0007669"/>
    <property type="project" value="UniProtKB-KW"/>
</dbReference>
<organism evidence="1 2">
    <name type="scientific">Branchiibius cervicis</name>
    <dbReference type="NCBI Taxonomy" id="908252"/>
    <lineage>
        <taxon>Bacteria</taxon>
        <taxon>Bacillati</taxon>
        <taxon>Actinomycetota</taxon>
        <taxon>Actinomycetes</taxon>
        <taxon>Micrococcales</taxon>
        <taxon>Dermacoccaceae</taxon>
        <taxon>Branchiibius</taxon>
    </lineage>
</organism>
<dbReference type="Proteomes" id="UP001596356">
    <property type="component" value="Unassembled WGS sequence"/>
</dbReference>
<protein>
    <submittedName>
        <fullName evidence="1">Class I SAM-dependent methyltransferase</fullName>
        <ecNumber evidence="1">2.1.1.-</ecNumber>
    </submittedName>
</protein>
<name>A0ABW2ARA5_9MICO</name>
<dbReference type="EC" id="2.1.1.-" evidence="1"/>
<dbReference type="RefSeq" id="WP_377820735.1">
    <property type="nucleotide sequence ID" value="NZ_JBHSWJ010000002.1"/>
</dbReference>